<evidence type="ECO:0000313" key="1">
    <source>
        <dbReference type="EMBL" id="KIL48433.1"/>
    </source>
</evidence>
<gene>
    <name evidence="1" type="ORF">KR50_14690</name>
</gene>
<protein>
    <submittedName>
        <fullName evidence="1">Uncharacterized protein</fullName>
    </submittedName>
</protein>
<dbReference type="AlphaFoldDB" id="A0A0C2VWT7"/>
<dbReference type="Proteomes" id="UP000031972">
    <property type="component" value="Unassembled WGS sequence"/>
</dbReference>
<dbReference type="EMBL" id="JXRR01000013">
    <property type="protein sequence ID" value="KIL48433.1"/>
    <property type="molecule type" value="Genomic_DNA"/>
</dbReference>
<proteinExistence type="predicted"/>
<name>A0A0C2VWT7_9BACL</name>
<sequence length="53" mass="6003">MTEQEYILHKAKTIKLSLLDDQISMIKVVELFSGCLAAQYHKTATPALEKPQQ</sequence>
<evidence type="ECO:0000313" key="2">
    <source>
        <dbReference type="Proteomes" id="UP000031972"/>
    </source>
</evidence>
<organism evidence="1 2">
    <name type="scientific">Jeotgalibacillus campisalis</name>
    <dbReference type="NCBI Taxonomy" id="220754"/>
    <lineage>
        <taxon>Bacteria</taxon>
        <taxon>Bacillati</taxon>
        <taxon>Bacillota</taxon>
        <taxon>Bacilli</taxon>
        <taxon>Bacillales</taxon>
        <taxon>Caryophanaceae</taxon>
        <taxon>Jeotgalibacillus</taxon>
    </lineage>
</organism>
<reference evidence="1 2" key="1">
    <citation type="submission" date="2015-01" db="EMBL/GenBank/DDBJ databases">
        <title>Jeotgalibacillus campisalis genome sequencing.</title>
        <authorList>
            <person name="Goh K.M."/>
            <person name="Chan K.-G."/>
            <person name="Yaakop A.S."/>
            <person name="Ee R."/>
            <person name="Gan H.M."/>
            <person name="Chan C.S."/>
        </authorList>
    </citation>
    <scope>NUCLEOTIDE SEQUENCE [LARGE SCALE GENOMIC DNA]</scope>
    <source>
        <strain evidence="1 2">SF-57</strain>
    </source>
</reference>
<dbReference type="PATRIC" id="fig|220754.4.peg.1494"/>
<dbReference type="RefSeq" id="WP_156969484.1">
    <property type="nucleotide sequence ID" value="NZ_JXRR01000013.1"/>
</dbReference>
<keyword evidence="2" id="KW-1185">Reference proteome</keyword>
<comment type="caution">
    <text evidence="1">The sequence shown here is derived from an EMBL/GenBank/DDBJ whole genome shotgun (WGS) entry which is preliminary data.</text>
</comment>
<accession>A0A0C2VWT7</accession>